<keyword evidence="2" id="KW-0255">Endonuclease</keyword>
<dbReference type="Gene3D" id="3.40.1350.10">
    <property type="match status" value="1"/>
</dbReference>
<dbReference type="EMBL" id="JAMQGP010000009">
    <property type="protein sequence ID" value="MCM2681109.1"/>
    <property type="molecule type" value="Genomic_DNA"/>
</dbReference>
<keyword evidence="2" id="KW-0540">Nuclease</keyword>
<dbReference type="AlphaFoldDB" id="A0AA41W8R2"/>
<sequence>MSIQQISRDKFDSLNIEKMGFFPERAWFESTDMDIAGTVIKDPIDKDWSYVVLAKDEDDIYRYIKGEVSLTSQDEAESKIVSTMMGLNEQGTFKEELYSELTEAPDKEEKVVITTIDNQIKTYLKKHPEKMYDLSPRKFEELVAAILKDMGFDVELTKATRDGGRDIIAYIKNSVCSYLTHIECKRYAPENKVGVGIIREVMGVHQLRQATKSIIITTGFFSKDAVKEAKMAENHLDLRDFNDLKYWLQKY</sequence>
<dbReference type="InterPro" id="IPR011335">
    <property type="entry name" value="Restrct_endonuc-II-like"/>
</dbReference>
<dbReference type="InterPro" id="IPR007560">
    <property type="entry name" value="Restrct_endonuc_IV_Mrr"/>
</dbReference>
<dbReference type="Pfam" id="PF04471">
    <property type="entry name" value="Mrr_cat"/>
    <property type="match status" value="1"/>
</dbReference>
<dbReference type="GO" id="GO:0003677">
    <property type="term" value="F:DNA binding"/>
    <property type="evidence" value="ECO:0007669"/>
    <property type="project" value="InterPro"/>
</dbReference>
<accession>A0AA41W8R2</accession>
<evidence type="ECO:0000313" key="3">
    <source>
        <dbReference type="Proteomes" id="UP001165393"/>
    </source>
</evidence>
<reference evidence="2 3" key="1">
    <citation type="journal article" date="2013" name="Antonie Van Leeuwenhoek">
        <title>Echinimonas agarilytica gen. nov., sp. nov., a new gammaproteobacterium isolated from the sea urchin Strongylocentrotus intermedius.</title>
        <authorList>
            <person name="Nedashkovskaya O.I."/>
            <person name="Stenkova A.M."/>
            <person name="Zhukova N.V."/>
            <person name="Van Trappen S."/>
            <person name="Lee J.S."/>
            <person name="Kim S.B."/>
        </authorList>
    </citation>
    <scope>NUCLEOTIDE SEQUENCE [LARGE SCALE GENOMIC DNA]</scope>
    <source>
        <strain evidence="2 3">KMM 6351</strain>
    </source>
</reference>
<dbReference type="PANTHER" id="PTHR30015:SF6">
    <property type="entry name" value="SLL1429 PROTEIN"/>
    <property type="match status" value="1"/>
</dbReference>
<protein>
    <submittedName>
        <fullName evidence="2">Restriction endonuclease</fullName>
    </submittedName>
</protein>
<dbReference type="InterPro" id="IPR052906">
    <property type="entry name" value="Type_IV_Methyl-Rstrct_Enzyme"/>
</dbReference>
<dbReference type="InterPro" id="IPR011856">
    <property type="entry name" value="tRNA_endonuc-like_dom_sf"/>
</dbReference>
<dbReference type="GO" id="GO:0015666">
    <property type="term" value="F:restriction endodeoxyribonuclease activity"/>
    <property type="evidence" value="ECO:0007669"/>
    <property type="project" value="TreeGrafter"/>
</dbReference>
<evidence type="ECO:0000313" key="2">
    <source>
        <dbReference type="EMBL" id="MCM2681109.1"/>
    </source>
</evidence>
<name>A0AA41W8R2_9GAMM</name>
<dbReference type="RefSeq" id="WP_251262593.1">
    <property type="nucleotide sequence ID" value="NZ_JAMQGP010000009.1"/>
</dbReference>
<dbReference type="GO" id="GO:0009307">
    <property type="term" value="P:DNA restriction-modification system"/>
    <property type="evidence" value="ECO:0007669"/>
    <property type="project" value="InterPro"/>
</dbReference>
<keyword evidence="2" id="KW-0378">Hydrolase</keyword>
<organism evidence="2 3">
    <name type="scientific">Echinimonas agarilytica</name>
    <dbReference type="NCBI Taxonomy" id="1215918"/>
    <lineage>
        <taxon>Bacteria</taxon>
        <taxon>Pseudomonadati</taxon>
        <taxon>Pseudomonadota</taxon>
        <taxon>Gammaproteobacteria</taxon>
        <taxon>Alteromonadales</taxon>
        <taxon>Echinimonadaceae</taxon>
        <taxon>Echinimonas</taxon>
    </lineage>
</organism>
<dbReference type="SUPFAM" id="SSF52980">
    <property type="entry name" value="Restriction endonuclease-like"/>
    <property type="match status" value="1"/>
</dbReference>
<feature type="domain" description="Restriction endonuclease type IV Mrr" evidence="1">
    <location>
        <begin position="133"/>
        <end position="248"/>
    </location>
</feature>
<gene>
    <name evidence="2" type="ORF">NAF29_15755</name>
</gene>
<proteinExistence type="predicted"/>
<dbReference type="PANTHER" id="PTHR30015">
    <property type="entry name" value="MRR RESTRICTION SYSTEM PROTEIN"/>
    <property type="match status" value="1"/>
</dbReference>
<comment type="caution">
    <text evidence="2">The sequence shown here is derived from an EMBL/GenBank/DDBJ whole genome shotgun (WGS) entry which is preliminary data.</text>
</comment>
<keyword evidence="3" id="KW-1185">Reference proteome</keyword>
<dbReference type="Proteomes" id="UP001165393">
    <property type="component" value="Unassembled WGS sequence"/>
</dbReference>
<evidence type="ECO:0000259" key="1">
    <source>
        <dbReference type="Pfam" id="PF04471"/>
    </source>
</evidence>